<dbReference type="RefSeq" id="WP_239675241.1">
    <property type="nucleotide sequence ID" value="NZ_CP070499.1"/>
</dbReference>
<keyword evidence="3" id="KW-0547">Nucleotide-binding</keyword>
<evidence type="ECO:0000259" key="6">
    <source>
        <dbReference type="Pfam" id="PF00294"/>
    </source>
</evidence>
<keyword evidence="4 7" id="KW-0418">Kinase</keyword>
<keyword evidence="2" id="KW-0808">Transferase</keyword>
<evidence type="ECO:0000256" key="3">
    <source>
        <dbReference type="ARBA" id="ARBA00022741"/>
    </source>
</evidence>
<proteinExistence type="inferred from homology"/>
<dbReference type="GO" id="GO:0016301">
    <property type="term" value="F:kinase activity"/>
    <property type="evidence" value="ECO:0007669"/>
    <property type="project" value="UniProtKB-KW"/>
</dbReference>
<evidence type="ECO:0000313" key="8">
    <source>
        <dbReference type="Proteomes" id="UP000662857"/>
    </source>
</evidence>
<keyword evidence="8" id="KW-1185">Reference proteome</keyword>
<evidence type="ECO:0000256" key="2">
    <source>
        <dbReference type="ARBA" id="ARBA00022679"/>
    </source>
</evidence>
<accession>A0A895Y601</accession>
<reference evidence="7" key="1">
    <citation type="submission" date="2021-02" db="EMBL/GenBank/DDBJ databases">
        <title>Natrosporangium hydrolyticum gen. nov., sp. nov, a haloalkaliphilic actinobacterium from a soda solonchak soil.</title>
        <authorList>
            <person name="Sorokin D.Y."/>
            <person name="Khijniak T.V."/>
            <person name="Zakharycheva A.P."/>
            <person name="Boueva O.V."/>
            <person name="Ariskina E.V."/>
            <person name="Hahnke R.L."/>
            <person name="Bunk B."/>
            <person name="Sproer C."/>
            <person name="Schumann P."/>
            <person name="Evtushenko L.I."/>
            <person name="Kublanov I.V."/>
        </authorList>
    </citation>
    <scope>NUCLEOTIDE SEQUENCE</scope>
    <source>
        <strain evidence="7">DSM 106523</strain>
    </source>
</reference>
<dbReference type="InterPro" id="IPR011611">
    <property type="entry name" value="PfkB_dom"/>
</dbReference>
<sequence>MFLVVGESVVDLIGEPGSWRFEANVGGSPLNVARGLAAAGQPVRLASEVGDDLFGELTREELAVAGVSTEDLAGGPATNLAFARLDPAGVASYDFRFAWEWGARPDLTGVSCLHTGSLAALIDPGANTVAGTVAAARQNEVPVCYDPNIRASLIQDPTAARDRVARLVATADIVKVSAEDLTTLYAGTRAESVAARWAASGPWLLVVTDGEAGAQAWYAGAVIEATPPTVPVVDTVGAGDAFTAGLLASLAEAGALRGPKPAAGRAVVEAALRRATATAAAICARRGAAPPDAAQVAALEAAVTVRDGGDPPRTDDSMAS</sequence>
<evidence type="ECO:0000256" key="5">
    <source>
        <dbReference type="ARBA" id="ARBA00022840"/>
    </source>
</evidence>
<name>A0A895Y601_9ACTN</name>
<dbReference type="SUPFAM" id="SSF53613">
    <property type="entry name" value="Ribokinase-like"/>
    <property type="match status" value="1"/>
</dbReference>
<dbReference type="PANTHER" id="PTHR43085:SF1">
    <property type="entry name" value="PSEUDOURIDINE KINASE-RELATED"/>
    <property type="match status" value="1"/>
</dbReference>
<dbReference type="InterPro" id="IPR050306">
    <property type="entry name" value="PfkB_Carbo_kinase"/>
</dbReference>
<dbReference type="Gene3D" id="3.40.1190.20">
    <property type="match status" value="1"/>
</dbReference>
<evidence type="ECO:0000256" key="1">
    <source>
        <dbReference type="ARBA" id="ARBA00010688"/>
    </source>
</evidence>
<organism evidence="7 8">
    <name type="scientific">Natronosporangium hydrolyticum</name>
    <dbReference type="NCBI Taxonomy" id="2811111"/>
    <lineage>
        <taxon>Bacteria</taxon>
        <taxon>Bacillati</taxon>
        <taxon>Actinomycetota</taxon>
        <taxon>Actinomycetes</taxon>
        <taxon>Micromonosporales</taxon>
        <taxon>Micromonosporaceae</taxon>
        <taxon>Natronosporangium</taxon>
    </lineage>
</organism>
<feature type="domain" description="Carbohydrate kinase PfkB" evidence="6">
    <location>
        <begin position="4"/>
        <end position="291"/>
    </location>
</feature>
<dbReference type="Pfam" id="PF00294">
    <property type="entry name" value="PfkB"/>
    <property type="match status" value="1"/>
</dbReference>
<keyword evidence="5" id="KW-0067">ATP-binding</keyword>
<dbReference type="EMBL" id="CP070499">
    <property type="protein sequence ID" value="QSB13167.1"/>
    <property type="molecule type" value="Genomic_DNA"/>
</dbReference>
<dbReference type="GO" id="GO:0005524">
    <property type="term" value="F:ATP binding"/>
    <property type="evidence" value="ECO:0007669"/>
    <property type="project" value="UniProtKB-KW"/>
</dbReference>
<evidence type="ECO:0000313" key="7">
    <source>
        <dbReference type="EMBL" id="QSB13167.1"/>
    </source>
</evidence>
<dbReference type="InterPro" id="IPR002173">
    <property type="entry name" value="Carboh/pur_kinase_PfkB_CS"/>
</dbReference>
<dbReference type="AlphaFoldDB" id="A0A895Y601"/>
<dbReference type="InterPro" id="IPR029056">
    <property type="entry name" value="Ribokinase-like"/>
</dbReference>
<dbReference type="KEGG" id="nhy:JQS43_16180"/>
<dbReference type="PANTHER" id="PTHR43085">
    <property type="entry name" value="HEXOKINASE FAMILY MEMBER"/>
    <property type="match status" value="1"/>
</dbReference>
<protein>
    <submittedName>
        <fullName evidence="7">Carbohydrate kinase</fullName>
    </submittedName>
</protein>
<evidence type="ECO:0000256" key="4">
    <source>
        <dbReference type="ARBA" id="ARBA00022777"/>
    </source>
</evidence>
<dbReference type="CDD" id="cd01167">
    <property type="entry name" value="bac_FRK"/>
    <property type="match status" value="1"/>
</dbReference>
<comment type="similarity">
    <text evidence="1">Belongs to the carbohydrate kinase PfkB family.</text>
</comment>
<dbReference type="PROSITE" id="PS00584">
    <property type="entry name" value="PFKB_KINASES_2"/>
    <property type="match status" value="1"/>
</dbReference>
<dbReference type="Proteomes" id="UP000662857">
    <property type="component" value="Chromosome"/>
</dbReference>
<gene>
    <name evidence="7" type="ORF">JQS43_16180</name>
</gene>